<dbReference type="InterPro" id="IPR046335">
    <property type="entry name" value="LacI/GalR-like_sensor"/>
</dbReference>
<dbReference type="PROSITE" id="PS01124">
    <property type="entry name" value="HTH_ARAC_FAMILY_2"/>
    <property type="match status" value="1"/>
</dbReference>
<accession>A0A934V8E5</accession>
<dbReference type="SMART" id="SM00342">
    <property type="entry name" value="HTH_ARAC"/>
    <property type="match status" value="1"/>
</dbReference>
<gene>
    <name evidence="5" type="ORF">JIN84_16270</name>
</gene>
<comment type="caution">
    <text evidence="5">The sequence shown here is derived from an EMBL/GenBank/DDBJ whole genome shotgun (WGS) entry which is preliminary data.</text>
</comment>
<organism evidence="5 6">
    <name type="scientific">Luteolibacter yonseiensis</name>
    <dbReference type="NCBI Taxonomy" id="1144680"/>
    <lineage>
        <taxon>Bacteria</taxon>
        <taxon>Pseudomonadati</taxon>
        <taxon>Verrucomicrobiota</taxon>
        <taxon>Verrucomicrobiia</taxon>
        <taxon>Verrucomicrobiales</taxon>
        <taxon>Verrucomicrobiaceae</taxon>
        <taxon>Luteolibacter</taxon>
    </lineage>
</organism>
<evidence type="ECO:0000313" key="6">
    <source>
        <dbReference type="Proteomes" id="UP000600139"/>
    </source>
</evidence>
<dbReference type="PANTHER" id="PTHR30146:SF24">
    <property type="entry name" value="XYLOSE OPERON REGULATORY PROTEIN"/>
    <property type="match status" value="1"/>
</dbReference>
<keyword evidence="1" id="KW-0805">Transcription regulation</keyword>
<dbReference type="InterPro" id="IPR028082">
    <property type="entry name" value="Peripla_BP_I"/>
</dbReference>
<dbReference type="PANTHER" id="PTHR30146">
    <property type="entry name" value="LACI-RELATED TRANSCRIPTIONAL REPRESSOR"/>
    <property type="match status" value="1"/>
</dbReference>
<dbReference type="RefSeq" id="WP_200352128.1">
    <property type="nucleotide sequence ID" value="NZ_BAABHZ010000001.1"/>
</dbReference>
<dbReference type="SUPFAM" id="SSF53822">
    <property type="entry name" value="Periplasmic binding protein-like I"/>
    <property type="match status" value="1"/>
</dbReference>
<dbReference type="InterPro" id="IPR018060">
    <property type="entry name" value="HTH_AraC"/>
</dbReference>
<evidence type="ECO:0000313" key="5">
    <source>
        <dbReference type="EMBL" id="MBK1817177.1"/>
    </source>
</evidence>
<sequence>MDHYYPEIHAGVVRAARELDWNLDDERCRGYHGSRFPEGWLPDGVLCSTATDPALHWLRACSVPKVRLLEDAAPFSSNEPPDGIHTVALDLTKAGELAARHLLSLGTPNIAFYKYCQPRESEALLPQIRAACRKAGRTLTVLDYPGDHPQLAPSFVLPKVQREQWLRAKLEKLPLPCALMADDDRFAVEVITVATAMGLRVPEDLAVLGCEDLALVQGRSAVPVSSIDMNLELLGYTAAQTLDRMMRGGAVTAPRQVIPPKRLVERRSTSTFVSSVPGISKAVLKIRRDYSEPITVTSLARDSGMSVRSLQRLFRVATGTTVSDALMTRRLDAAANLLRETNFKQEPIAIETGLGSSKNLGRLFKEHYGMTPGQWRESRAAGIS</sequence>
<feature type="domain" description="HTH araC/xylS-type" evidence="4">
    <location>
        <begin position="280"/>
        <end position="378"/>
    </location>
</feature>
<dbReference type="SUPFAM" id="SSF46689">
    <property type="entry name" value="Homeodomain-like"/>
    <property type="match status" value="2"/>
</dbReference>
<name>A0A934V8E5_9BACT</name>
<evidence type="ECO:0000259" key="4">
    <source>
        <dbReference type="PROSITE" id="PS01124"/>
    </source>
</evidence>
<dbReference type="GO" id="GO:0000976">
    <property type="term" value="F:transcription cis-regulatory region binding"/>
    <property type="evidence" value="ECO:0007669"/>
    <property type="project" value="TreeGrafter"/>
</dbReference>
<dbReference type="EMBL" id="JAENIK010000012">
    <property type="protein sequence ID" value="MBK1817177.1"/>
    <property type="molecule type" value="Genomic_DNA"/>
</dbReference>
<evidence type="ECO:0000256" key="3">
    <source>
        <dbReference type="ARBA" id="ARBA00023163"/>
    </source>
</evidence>
<proteinExistence type="predicted"/>
<keyword evidence="2" id="KW-0238">DNA-binding</keyword>
<keyword evidence="6" id="KW-1185">Reference proteome</keyword>
<dbReference type="InterPro" id="IPR009057">
    <property type="entry name" value="Homeodomain-like_sf"/>
</dbReference>
<dbReference type="Pfam" id="PF13377">
    <property type="entry name" value="Peripla_BP_3"/>
    <property type="match status" value="1"/>
</dbReference>
<dbReference type="Proteomes" id="UP000600139">
    <property type="component" value="Unassembled WGS sequence"/>
</dbReference>
<dbReference type="AlphaFoldDB" id="A0A934V8E5"/>
<evidence type="ECO:0000256" key="2">
    <source>
        <dbReference type="ARBA" id="ARBA00023125"/>
    </source>
</evidence>
<protein>
    <submittedName>
        <fullName evidence="5">Substrate-binding domain-containing protein</fullName>
    </submittedName>
</protein>
<dbReference type="Gene3D" id="1.10.10.60">
    <property type="entry name" value="Homeodomain-like"/>
    <property type="match status" value="1"/>
</dbReference>
<keyword evidence="3" id="KW-0804">Transcription</keyword>
<dbReference type="Gene3D" id="3.40.50.2300">
    <property type="match status" value="2"/>
</dbReference>
<dbReference type="Pfam" id="PF12833">
    <property type="entry name" value="HTH_18"/>
    <property type="match status" value="1"/>
</dbReference>
<reference evidence="5" key="1">
    <citation type="submission" date="2021-01" db="EMBL/GenBank/DDBJ databases">
        <title>Modified the classification status of verrucomicrobia.</title>
        <authorList>
            <person name="Feng X."/>
        </authorList>
    </citation>
    <scope>NUCLEOTIDE SEQUENCE</scope>
    <source>
        <strain evidence="5">JCM 18052</strain>
    </source>
</reference>
<dbReference type="GO" id="GO:0003700">
    <property type="term" value="F:DNA-binding transcription factor activity"/>
    <property type="evidence" value="ECO:0007669"/>
    <property type="project" value="InterPro"/>
</dbReference>
<evidence type="ECO:0000256" key="1">
    <source>
        <dbReference type="ARBA" id="ARBA00023015"/>
    </source>
</evidence>